<gene>
    <name evidence="1" type="ORF">GCM10010448_65970</name>
</gene>
<protein>
    <recommendedName>
        <fullName evidence="3">Class I SAM-dependent methyltransferase</fullName>
    </recommendedName>
</protein>
<dbReference type="InterPro" id="IPR029063">
    <property type="entry name" value="SAM-dependent_MTases_sf"/>
</dbReference>
<accession>A0ABP6M7A3</accession>
<evidence type="ECO:0008006" key="3">
    <source>
        <dbReference type="Google" id="ProtNLM"/>
    </source>
</evidence>
<evidence type="ECO:0000313" key="2">
    <source>
        <dbReference type="Proteomes" id="UP001501532"/>
    </source>
</evidence>
<dbReference type="Gene3D" id="3.40.50.150">
    <property type="entry name" value="Vaccinia Virus protein VP39"/>
    <property type="match status" value="1"/>
</dbReference>
<organism evidence="1 2">
    <name type="scientific">Streptomyces glomeratus</name>
    <dbReference type="NCBI Taxonomy" id="284452"/>
    <lineage>
        <taxon>Bacteria</taxon>
        <taxon>Bacillati</taxon>
        <taxon>Actinomycetota</taxon>
        <taxon>Actinomycetes</taxon>
        <taxon>Kitasatosporales</taxon>
        <taxon>Streptomycetaceae</taxon>
        <taxon>Streptomyces</taxon>
    </lineage>
</organism>
<dbReference type="Proteomes" id="UP001501532">
    <property type="component" value="Unassembled WGS sequence"/>
</dbReference>
<dbReference type="EMBL" id="BAAAUF010000082">
    <property type="protein sequence ID" value="GAA3074300.1"/>
    <property type="molecule type" value="Genomic_DNA"/>
</dbReference>
<keyword evidence="2" id="KW-1185">Reference proteome</keyword>
<reference evidence="2" key="1">
    <citation type="journal article" date="2019" name="Int. J. Syst. Evol. Microbiol.">
        <title>The Global Catalogue of Microorganisms (GCM) 10K type strain sequencing project: providing services to taxonomists for standard genome sequencing and annotation.</title>
        <authorList>
            <consortium name="The Broad Institute Genomics Platform"/>
            <consortium name="The Broad Institute Genome Sequencing Center for Infectious Disease"/>
            <person name="Wu L."/>
            <person name="Ma J."/>
        </authorList>
    </citation>
    <scope>NUCLEOTIDE SEQUENCE [LARGE SCALE GENOMIC DNA]</scope>
    <source>
        <strain evidence="2">JCM 9091</strain>
    </source>
</reference>
<dbReference type="Pfam" id="PF13578">
    <property type="entry name" value="Methyltransf_24"/>
    <property type="match status" value="1"/>
</dbReference>
<comment type="caution">
    <text evidence="1">The sequence shown here is derived from an EMBL/GenBank/DDBJ whole genome shotgun (WGS) entry which is preliminary data.</text>
</comment>
<sequence>MNERRARVWEVRRRLTQDGPPRTRPREGDFETVTVPERVCDQLRDLLISEGAQTVVEVGLAYASSALAIGEALITVNPPSPRHVIIDPFQERDWSNAGWDLLCSAGLDSIASLMRASSSIALPQLLAEGLVADAAFVDGSHRFHEVFVDLYFLRKIVRPGGLIVIDDDCTPSVRTAVHYYEQNLGWTEIADTFPSEAAPTAGAGSRGASRTRCKALRLPDPSFEPSFEEFRTF</sequence>
<proteinExistence type="predicted"/>
<evidence type="ECO:0000313" key="1">
    <source>
        <dbReference type="EMBL" id="GAA3074300.1"/>
    </source>
</evidence>
<dbReference type="SUPFAM" id="SSF53335">
    <property type="entry name" value="S-adenosyl-L-methionine-dependent methyltransferases"/>
    <property type="match status" value="1"/>
</dbReference>
<name>A0ABP6M7A3_9ACTN</name>